<protein>
    <submittedName>
        <fullName evidence="2">Uncharacterized protein</fullName>
    </submittedName>
</protein>
<name>A0ABY4EXI3_9BACI</name>
<evidence type="ECO:0000256" key="1">
    <source>
        <dbReference type="SAM" id="SignalP"/>
    </source>
</evidence>
<dbReference type="Proteomes" id="UP000831782">
    <property type="component" value="Chromosome"/>
</dbReference>
<accession>A0ABY4EXI3</accession>
<keyword evidence="3" id="KW-1185">Reference proteome</keyword>
<sequence>MNFKFILFAFLFVLFGYSASATSWTASYLAFEDNWRDFLVVTPQYKKAENGLIAVMDVEQLLV</sequence>
<keyword evidence="1" id="KW-0732">Signal</keyword>
<dbReference type="RefSeq" id="WP_244720370.1">
    <property type="nucleotide sequence ID" value="NZ_CP095072.1"/>
</dbReference>
<proteinExistence type="predicted"/>
<reference evidence="2 3" key="1">
    <citation type="submission" date="2022-04" db="EMBL/GenBank/DDBJ databases">
        <title>Gracilibacillus sp. isolated from saltern.</title>
        <authorList>
            <person name="Won M."/>
            <person name="Lee C.-M."/>
            <person name="Woen H.-Y."/>
            <person name="Kwon S.-W."/>
        </authorList>
    </citation>
    <scope>NUCLEOTIDE SEQUENCE [LARGE SCALE GENOMIC DNA]</scope>
    <source>
        <strain evidence="2 3">SSWR10-1</strain>
    </source>
</reference>
<feature type="chain" id="PRO_5046800191" evidence="1">
    <location>
        <begin position="22"/>
        <end position="63"/>
    </location>
</feature>
<evidence type="ECO:0000313" key="3">
    <source>
        <dbReference type="Proteomes" id="UP000831782"/>
    </source>
</evidence>
<dbReference type="EMBL" id="CP095072">
    <property type="protein sequence ID" value="UOQ48994.1"/>
    <property type="molecule type" value="Genomic_DNA"/>
</dbReference>
<organism evidence="2 3">
    <name type="scientific">Gracilibacillus caseinilyticus</name>
    <dbReference type="NCBI Taxonomy" id="2932256"/>
    <lineage>
        <taxon>Bacteria</taxon>
        <taxon>Bacillati</taxon>
        <taxon>Bacillota</taxon>
        <taxon>Bacilli</taxon>
        <taxon>Bacillales</taxon>
        <taxon>Bacillaceae</taxon>
        <taxon>Gracilibacillus</taxon>
    </lineage>
</organism>
<gene>
    <name evidence="2" type="ORF">MUN88_02320</name>
</gene>
<feature type="signal peptide" evidence="1">
    <location>
        <begin position="1"/>
        <end position="21"/>
    </location>
</feature>
<evidence type="ECO:0000313" key="2">
    <source>
        <dbReference type="EMBL" id="UOQ48994.1"/>
    </source>
</evidence>